<name>A0AB34KTC5_9PEZI</name>
<evidence type="ECO:0000313" key="2">
    <source>
        <dbReference type="EMBL" id="KAL1588269.1"/>
    </source>
</evidence>
<dbReference type="GeneID" id="96004562"/>
<dbReference type="Proteomes" id="UP000803884">
    <property type="component" value="Unassembled WGS sequence"/>
</dbReference>
<dbReference type="RefSeq" id="XP_069231374.1">
    <property type="nucleotide sequence ID" value="XM_069371724.1"/>
</dbReference>
<dbReference type="EMBL" id="JAAQHG020000007">
    <property type="protein sequence ID" value="KAL1588269.1"/>
    <property type="molecule type" value="Genomic_DNA"/>
</dbReference>
<accession>A0AB34KTC5</accession>
<proteinExistence type="predicted"/>
<protein>
    <submittedName>
        <fullName evidence="2">Uncharacterized protein</fullName>
    </submittedName>
</protein>
<gene>
    <name evidence="2" type="ORF">WHR41_03118</name>
</gene>
<keyword evidence="1" id="KW-0732">Signal</keyword>
<organism evidence="2 3">
    <name type="scientific">Cladosporium halotolerans</name>
    <dbReference type="NCBI Taxonomy" id="1052096"/>
    <lineage>
        <taxon>Eukaryota</taxon>
        <taxon>Fungi</taxon>
        <taxon>Dikarya</taxon>
        <taxon>Ascomycota</taxon>
        <taxon>Pezizomycotina</taxon>
        <taxon>Dothideomycetes</taxon>
        <taxon>Dothideomycetidae</taxon>
        <taxon>Cladosporiales</taxon>
        <taxon>Cladosporiaceae</taxon>
        <taxon>Cladosporium</taxon>
    </lineage>
</organism>
<evidence type="ECO:0000256" key="1">
    <source>
        <dbReference type="SAM" id="SignalP"/>
    </source>
</evidence>
<feature type="signal peptide" evidence="1">
    <location>
        <begin position="1"/>
        <end position="21"/>
    </location>
</feature>
<reference evidence="2 3" key="1">
    <citation type="journal article" date="2020" name="Microbiol. Resour. Announc.">
        <title>Draft Genome Sequence of a Cladosporium Species Isolated from the Mesophotic Ascidian Didemnum maculosum.</title>
        <authorList>
            <person name="Gioti A."/>
            <person name="Siaperas R."/>
            <person name="Nikolaivits E."/>
            <person name="Le Goff G."/>
            <person name="Ouazzani J."/>
            <person name="Kotoulas G."/>
            <person name="Topakas E."/>
        </authorList>
    </citation>
    <scope>NUCLEOTIDE SEQUENCE [LARGE SCALE GENOMIC DNA]</scope>
    <source>
        <strain evidence="2 3">TM138-S3</strain>
    </source>
</reference>
<keyword evidence="3" id="KW-1185">Reference proteome</keyword>
<evidence type="ECO:0000313" key="3">
    <source>
        <dbReference type="Proteomes" id="UP000803884"/>
    </source>
</evidence>
<comment type="caution">
    <text evidence="2">The sequence shown here is derived from an EMBL/GenBank/DDBJ whole genome shotgun (WGS) entry which is preliminary data.</text>
</comment>
<dbReference type="AlphaFoldDB" id="A0AB34KTC5"/>
<sequence length="157" mass="17049">MKSLSTLALLTLLAIVALASAASDFENAVKCGQRFPRINQAIEIFCNKADGDGPSNDIKVPSQYAGRGVGTIGMKGNKLHIKIDGNCSPPQWVPHQWCLAQFHDLCANTRDPRGWNWRAYGRNGCQKFKIQGRSDGATAFGPRPFTPIGAKAVNRHG</sequence>
<feature type="chain" id="PRO_5044266360" evidence="1">
    <location>
        <begin position="22"/>
        <end position="157"/>
    </location>
</feature>